<sequence length="682" mass="74886">MNNSHSLDKVRNIGIAAHIDAGKTTLTERILFYTGALYKIGEVHDGAAHMDYMAEEQSHGITITSALTKATWRDHLIQIIDTPGHVDFTIEVERSMRVLDGCVIVLDGVRGVEPQTETVWRQRSKFNLPCLFFINKVDRPGADFDHALATVGKRLGARPLPVTLPLPEQAAVIHLIERTLIRFSGEHGDQLEITPCDPALWESAASHRENLLLGIAETDEGFADQVLAGEEPAPERIWAALRNATLKGEVCPCFGGSALRNLGVQPLIDGVVELLPAPLERPPAIAWLPDGSTTPIKMEDDQPLIALAFKVQMWEGRRHVFARIYRGRLKPGDQVRFSRADGSVVQEHVARIFDVDAAKKTRLDIAHAGDIVLLAGLRHAATGDTLCHPDHPLLLERIDTREPVLSLAVEPASSGQEEKFLEVMGKLQEEDPTLQFGEDPETGQKLLRGMGELHLQIIIERLQREYNLQVRTGKPAVALRETITRRSELTHLFQPPADPSRKEPLKAQVTVSVSPLPRGAGMVKNCQPTILPEGSQLTNLQQEALDQGIRFALGGGPLEGAPLQDLQVNITQVELFGAHSTPEALTSAVARALRKALEGAGPALLQPIMKAEIVVPEENLGTVLGDLQSRHALIQDTERTVEQATIHCEAALASLLGYTTELRSMTQGRGQFSTQFERFDIF</sequence>
<dbReference type="Pfam" id="PF03144">
    <property type="entry name" value="GTP_EFTU_D2"/>
    <property type="match status" value="1"/>
</dbReference>
<dbReference type="Proteomes" id="UP000235015">
    <property type="component" value="Unassembled WGS sequence"/>
</dbReference>
<dbReference type="PRINTS" id="PR00315">
    <property type="entry name" value="ELONGATNFCT"/>
</dbReference>
<evidence type="ECO:0000313" key="7">
    <source>
        <dbReference type="EMBL" id="PLX60607.1"/>
    </source>
</evidence>
<accession>A0A2N6CTX2</accession>
<protein>
    <submittedName>
        <fullName evidence="7">GTP-binding protein</fullName>
    </submittedName>
</protein>
<dbReference type="Pfam" id="PF00009">
    <property type="entry name" value="GTP_EFTU"/>
    <property type="match status" value="1"/>
</dbReference>
<dbReference type="Gene3D" id="3.30.230.10">
    <property type="match status" value="1"/>
</dbReference>
<feature type="domain" description="Tr-type G" evidence="6">
    <location>
        <begin position="8"/>
        <end position="279"/>
    </location>
</feature>
<dbReference type="AlphaFoldDB" id="A0A2N6CTX2"/>
<dbReference type="PROSITE" id="PS51722">
    <property type="entry name" value="G_TR_2"/>
    <property type="match status" value="1"/>
</dbReference>
<proteinExistence type="predicted"/>
<dbReference type="Gene3D" id="3.40.50.300">
    <property type="entry name" value="P-loop containing nucleotide triphosphate hydrolases"/>
    <property type="match status" value="1"/>
</dbReference>
<gene>
    <name evidence="7" type="ORF">C0630_14240</name>
</gene>
<dbReference type="GO" id="GO:0003746">
    <property type="term" value="F:translation elongation factor activity"/>
    <property type="evidence" value="ECO:0007669"/>
    <property type="project" value="UniProtKB-KW"/>
</dbReference>
<dbReference type="InterPro" id="IPR009022">
    <property type="entry name" value="EFG_III"/>
</dbReference>
<comment type="function">
    <text evidence="5">Catalyzes the GTP-dependent ribosomal translocation step during translation elongation. During this step, the ribosome changes from the pre-translocational (PRE) to the post-translocational (POST) state as the newly formed A-site-bound peptidyl-tRNA and P-site-bound deacylated tRNA move to the P and E sites, respectively. Catalyzes the coordinated movement of the two tRNA molecules, the mRNA and conformational changes in the ribosome.</text>
</comment>
<dbReference type="InterPro" id="IPR004161">
    <property type="entry name" value="EFTu-like_2"/>
</dbReference>
<dbReference type="SMART" id="SM00838">
    <property type="entry name" value="EFG_C"/>
    <property type="match status" value="1"/>
</dbReference>
<dbReference type="Pfam" id="PF14492">
    <property type="entry name" value="EFG_III"/>
    <property type="match status" value="1"/>
</dbReference>
<dbReference type="CDD" id="cd01886">
    <property type="entry name" value="EF-G"/>
    <property type="match status" value="1"/>
</dbReference>
<keyword evidence="3" id="KW-0648">Protein biosynthesis</keyword>
<dbReference type="SUPFAM" id="SSF52540">
    <property type="entry name" value="P-loop containing nucleoside triphosphate hydrolases"/>
    <property type="match status" value="1"/>
</dbReference>
<dbReference type="InterPro" id="IPR005517">
    <property type="entry name" value="Transl_elong_EFG/EF2_IV"/>
</dbReference>
<comment type="caution">
    <text evidence="7">The sequence shown here is derived from an EMBL/GenBank/DDBJ whole genome shotgun (WGS) entry which is preliminary data.</text>
</comment>
<keyword evidence="4" id="KW-0342">GTP-binding</keyword>
<dbReference type="SUPFAM" id="SSF54211">
    <property type="entry name" value="Ribosomal protein S5 domain 2-like"/>
    <property type="match status" value="1"/>
</dbReference>
<dbReference type="Pfam" id="PF03764">
    <property type="entry name" value="EFG_IV"/>
    <property type="match status" value="1"/>
</dbReference>
<dbReference type="Gene3D" id="3.30.70.870">
    <property type="entry name" value="Elongation Factor G (Translational Gtpase), domain 3"/>
    <property type="match status" value="1"/>
</dbReference>
<evidence type="ECO:0000256" key="1">
    <source>
        <dbReference type="ARBA" id="ARBA00022741"/>
    </source>
</evidence>
<dbReference type="FunFam" id="3.40.50.300:FF:000514">
    <property type="entry name" value="Ribosome-releasing factor 2, mitochondrial"/>
    <property type="match status" value="1"/>
</dbReference>
<keyword evidence="2" id="KW-0251">Elongation factor</keyword>
<dbReference type="EMBL" id="PKUN01000023">
    <property type="protein sequence ID" value="PLX60607.1"/>
    <property type="molecule type" value="Genomic_DNA"/>
</dbReference>
<evidence type="ECO:0000313" key="8">
    <source>
        <dbReference type="Proteomes" id="UP000235015"/>
    </source>
</evidence>
<dbReference type="SUPFAM" id="SSF50447">
    <property type="entry name" value="Translation proteins"/>
    <property type="match status" value="1"/>
</dbReference>
<dbReference type="InterPro" id="IPR000795">
    <property type="entry name" value="T_Tr_GTP-bd_dom"/>
</dbReference>
<dbReference type="InterPro" id="IPR035647">
    <property type="entry name" value="EFG_III/V"/>
</dbReference>
<dbReference type="PANTHER" id="PTHR43261">
    <property type="entry name" value="TRANSLATION ELONGATION FACTOR G-RELATED"/>
    <property type="match status" value="1"/>
</dbReference>
<dbReference type="GO" id="GO:0097216">
    <property type="term" value="F:guanosine tetraphosphate binding"/>
    <property type="evidence" value="ECO:0007669"/>
    <property type="project" value="UniProtKB-ARBA"/>
</dbReference>
<dbReference type="InterPro" id="IPR041095">
    <property type="entry name" value="EFG_II"/>
</dbReference>
<dbReference type="Gene3D" id="2.40.30.10">
    <property type="entry name" value="Translation factors"/>
    <property type="match status" value="1"/>
</dbReference>
<dbReference type="SUPFAM" id="SSF54980">
    <property type="entry name" value="EF-G C-terminal domain-like"/>
    <property type="match status" value="2"/>
</dbReference>
<dbReference type="InterPro" id="IPR005225">
    <property type="entry name" value="Small_GTP-bd"/>
</dbReference>
<dbReference type="GO" id="GO:0032790">
    <property type="term" value="P:ribosome disassembly"/>
    <property type="evidence" value="ECO:0007669"/>
    <property type="project" value="TreeGrafter"/>
</dbReference>
<dbReference type="InterPro" id="IPR014721">
    <property type="entry name" value="Ribsml_uS5_D2-typ_fold_subgr"/>
</dbReference>
<dbReference type="InterPro" id="IPR027417">
    <property type="entry name" value="P-loop_NTPase"/>
</dbReference>
<name>A0A2N6CTX2_9GAMM</name>
<dbReference type="STRING" id="1111735.GCA_000428045_02167"/>
<evidence type="ECO:0000256" key="3">
    <source>
        <dbReference type="ARBA" id="ARBA00022917"/>
    </source>
</evidence>
<reference evidence="7 8" key="1">
    <citation type="submission" date="2017-11" db="EMBL/GenBank/DDBJ databases">
        <title>Genome-resolved metagenomics identifies genetic mobility, metabolic interactions, and unexpected diversity in perchlorate-reducing communities.</title>
        <authorList>
            <person name="Barnum T.P."/>
            <person name="Figueroa I.A."/>
            <person name="Carlstrom C.I."/>
            <person name="Lucas L.N."/>
            <person name="Engelbrektson A.L."/>
            <person name="Coates J.D."/>
        </authorList>
    </citation>
    <scope>NUCLEOTIDE SEQUENCE [LARGE SCALE GENOMIC DNA]</scope>
    <source>
        <strain evidence="7">BM301</strain>
    </source>
</reference>
<dbReference type="GO" id="GO:0005525">
    <property type="term" value="F:GTP binding"/>
    <property type="evidence" value="ECO:0007669"/>
    <property type="project" value="UniProtKB-KW"/>
</dbReference>
<dbReference type="GO" id="GO:0003924">
    <property type="term" value="F:GTPase activity"/>
    <property type="evidence" value="ECO:0007669"/>
    <property type="project" value="InterPro"/>
</dbReference>
<evidence type="ECO:0000256" key="4">
    <source>
        <dbReference type="ARBA" id="ARBA00023134"/>
    </source>
</evidence>
<evidence type="ECO:0000256" key="2">
    <source>
        <dbReference type="ARBA" id="ARBA00022768"/>
    </source>
</evidence>
<evidence type="ECO:0000256" key="5">
    <source>
        <dbReference type="ARBA" id="ARBA00024731"/>
    </source>
</evidence>
<dbReference type="InterPro" id="IPR000640">
    <property type="entry name" value="EFG_V-like"/>
</dbReference>
<dbReference type="SMART" id="SM00889">
    <property type="entry name" value="EFG_IV"/>
    <property type="match status" value="1"/>
</dbReference>
<dbReference type="CDD" id="cd03713">
    <property type="entry name" value="EFG_mtEFG_C"/>
    <property type="match status" value="1"/>
</dbReference>
<dbReference type="InterPro" id="IPR009000">
    <property type="entry name" value="Transl_B-barrel_sf"/>
</dbReference>
<dbReference type="NCBIfam" id="TIGR00231">
    <property type="entry name" value="small_GTP"/>
    <property type="match status" value="1"/>
</dbReference>
<dbReference type="Pfam" id="PF00679">
    <property type="entry name" value="EFG_C"/>
    <property type="match status" value="1"/>
</dbReference>
<dbReference type="InterPro" id="IPR035649">
    <property type="entry name" value="EFG_V"/>
</dbReference>
<keyword evidence="1" id="KW-0547">Nucleotide-binding</keyword>
<dbReference type="CDD" id="cd16262">
    <property type="entry name" value="EFG_III"/>
    <property type="match status" value="1"/>
</dbReference>
<dbReference type="Gene3D" id="3.30.70.240">
    <property type="match status" value="1"/>
</dbReference>
<dbReference type="RefSeq" id="WP_273440212.1">
    <property type="nucleotide sequence ID" value="NZ_PKUN01000023.1"/>
</dbReference>
<dbReference type="FunFam" id="3.30.70.240:FF:000001">
    <property type="entry name" value="Elongation factor G"/>
    <property type="match status" value="1"/>
</dbReference>
<dbReference type="InterPro" id="IPR020568">
    <property type="entry name" value="Ribosomal_Su5_D2-typ_SF"/>
</dbReference>
<dbReference type="PANTHER" id="PTHR43261:SF1">
    <property type="entry name" value="RIBOSOME-RELEASING FACTOR 2, MITOCHONDRIAL"/>
    <property type="match status" value="1"/>
</dbReference>
<organism evidence="7 8">
    <name type="scientific">Sedimenticola selenatireducens</name>
    <dbReference type="NCBI Taxonomy" id="191960"/>
    <lineage>
        <taxon>Bacteria</taxon>
        <taxon>Pseudomonadati</taxon>
        <taxon>Pseudomonadota</taxon>
        <taxon>Gammaproteobacteria</taxon>
        <taxon>Chromatiales</taxon>
        <taxon>Sedimenticolaceae</taxon>
        <taxon>Sedimenticola</taxon>
    </lineage>
</organism>
<dbReference type="FunFam" id="3.30.70.870:FF:000002">
    <property type="entry name" value="Translation elongation factor 2"/>
    <property type="match status" value="1"/>
</dbReference>
<evidence type="ECO:0000259" key="6">
    <source>
        <dbReference type="PROSITE" id="PS51722"/>
    </source>
</evidence>